<comment type="caution">
    <text evidence="2">The sequence shown here is derived from an EMBL/GenBank/DDBJ whole genome shotgun (WGS) entry which is preliminary data.</text>
</comment>
<dbReference type="Pfam" id="PF10604">
    <property type="entry name" value="Polyketide_cyc2"/>
    <property type="match status" value="1"/>
</dbReference>
<evidence type="ECO:0000313" key="2">
    <source>
        <dbReference type="EMBL" id="MFC4754779.1"/>
    </source>
</evidence>
<gene>
    <name evidence="2" type="ORF">ACFO7U_08300</name>
</gene>
<evidence type="ECO:0000313" key="3">
    <source>
        <dbReference type="Proteomes" id="UP001595836"/>
    </source>
</evidence>
<name>A0ABV9PQN8_9ACTN</name>
<dbReference type="RefSeq" id="WP_344993837.1">
    <property type="nucleotide sequence ID" value="NZ_BAABCD010000022.1"/>
</dbReference>
<dbReference type="EMBL" id="JBHSHP010000021">
    <property type="protein sequence ID" value="MFC4754779.1"/>
    <property type="molecule type" value="Genomic_DNA"/>
</dbReference>
<proteinExistence type="predicted"/>
<dbReference type="SUPFAM" id="SSF55961">
    <property type="entry name" value="Bet v1-like"/>
    <property type="match status" value="1"/>
</dbReference>
<organism evidence="2 3">
    <name type="scientific">Dietzia aurantiaca</name>
    <dbReference type="NCBI Taxonomy" id="983873"/>
    <lineage>
        <taxon>Bacteria</taxon>
        <taxon>Bacillati</taxon>
        <taxon>Actinomycetota</taxon>
        <taxon>Actinomycetes</taxon>
        <taxon>Mycobacteriales</taxon>
        <taxon>Dietziaceae</taxon>
        <taxon>Dietzia</taxon>
    </lineage>
</organism>
<dbReference type="InterPro" id="IPR019587">
    <property type="entry name" value="Polyketide_cyclase/dehydratase"/>
</dbReference>
<feature type="region of interest" description="Disordered" evidence="1">
    <location>
        <begin position="138"/>
        <end position="179"/>
    </location>
</feature>
<protein>
    <submittedName>
        <fullName evidence="2">SRPBCC family protein</fullName>
    </submittedName>
</protein>
<dbReference type="Gene3D" id="3.30.530.20">
    <property type="match status" value="1"/>
</dbReference>
<accession>A0ABV9PQN8</accession>
<reference evidence="3" key="1">
    <citation type="journal article" date="2019" name="Int. J. Syst. Evol. Microbiol.">
        <title>The Global Catalogue of Microorganisms (GCM) 10K type strain sequencing project: providing services to taxonomists for standard genome sequencing and annotation.</title>
        <authorList>
            <consortium name="The Broad Institute Genomics Platform"/>
            <consortium name="The Broad Institute Genome Sequencing Center for Infectious Disease"/>
            <person name="Wu L."/>
            <person name="Ma J."/>
        </authorList>
    </citation>
    <scope>NUCLEOTIDE SEQUENCE [LARGE SCALE GENOMIC DNA]</scope>
    <source>
        <strain evidence="3">JCM 11882</strain>
    </source>
</reference>
<dbReference type="Proteomes" id="UP001595836">
    <property type="component" value="Unassembled WGS sequence"/>
</dbReference>
<sequence>MTQTPMEGPMSTDHTPAPETGTPRGRSIEIDAPPARVWELVSEVRNAPRWSTQARKVLATSGPTALGTRSFNINRQGPVFWPTTSRVVDFQPERRFANRTGGHGTQWIFELEPTPSGGTRLTERSEPPAALVAAVRKLTSALPGGRGGTRGSSSSSSTPSSPSSPSGSLHRIKALAEQS</sequence>
<dbReference type="CDD" id="cd07812">
    <property type="entry name" value="SRPBCC"/>
    <property type="match status" value="1"/>
</dbReference>
<feature type="region of interest" description="Disordered" evidence="1">
    <location>
        <begin position="1"/>
        <end position="31"/>
    </location>
</feature>
<evidence type="ECO:0000256" key="1">
    <source>
        <dbReference type="SAM" id="MobiDB-lite"/>
    </source>
</evidence>
<feature type="compositionally biased region" description="Low complexity" evidence="1">
    <location>
        <begin position="151"/>
        <end position="168"/>
    </location>
</feature>
<keyword evidence="3" id="KW-1185">Reference proteome</keyword>
<dbReference type="InterPro" id="IPR023393">
    <property type="entry name" value="START-like_dom_sf"/>
</dbReference>